<dbReference type="Pfam" id="PF14555">
    <property type="entry name" value="UBA_4"/>
    <property type="match status" value="1"/>
</dbReference>
<gene>
    <name evidence="5" type="ORF">LELG_05742</name>
</gene>
<feature type="compositionally biased region" description="Basic and acidic residues" evidence="2">
    <location>
        <begin position="135"/>
        <end position="152"/>
    </location>
</feature>
<evidence type="ECO:0000256" key="1">
    <source>
        <dbReference type="SAM" id="Coils"/>
    </source>
</evidence>
<accession>A5E803</accession>
<feature type="region of interest" description="Disordered" evidence="2">
    <location>
        <begin position="135"/>
        <end position="170"/>
    </location>
</feature>
<keyword evidence="3" id="KW-0472">Membrane</keyword>
<evidence type="ECO:0000313" key="6">
    <source>
        <dbReference type="Proteomes" id="UP000001996"/>
    </source>
</evidence>
<dbReference type="EMBL" id="CH981534">
    <property type="protein sequence ID" value="EDK47561.1"/>
    <property type="molecule type" value="Genomic_DNA"/>
</dbReference>
<keyword evidence="6" id="KW-1185">Reference proteome</keyword>
<dbReference type="KEGG" id="lel:PVL30_004495"/>
<organism evidence="5 6">
    <name type="scientific">Lodderomyces elongisporus (strain ATCC 11503 / CBS 2605 / JCM 1781 / NBRC 1676 / NRRL YB-4239)</name>
    <name type="common">Yeast</name>
    <name type="synonym">Saccharomyces elongisporus</name>
    <dbReference type="NCBI Taxonomy" id="379508"/>
    <lineage>
        <taxon>Eukaryota</taxon>
        <taxon>Fungi</taxon>
        <taxon>Dikarya</taxon>
        <taxon>Ascomycota</taxon>
        <taxon>Saccharomycotina</taxon>
        <taxon>Pichiomycetes</taxon>
        <taxon>Debaryomycetaceae</taxon>
        <taxon>Candida/Lodderomyces clade</taxon>
        <taxon>Lodderomyces</taxon>
    </lineage>
</organism>
<dbReference type="Gene3D" id="1.10.8.10">
    <property type="entry name" value="DNA helicase RuvA subunit, C-terminal domain"/>
    <property type="match status" value="1"/>
</dbReference>
<keyword evidence="3" id="KW-0812">Transmembrane</keyword>
<feature type="domain" description="UBX" evidence="4">
    <location>
        <begin position="484"/>
        <end position="519"/>
    </location>
</feature>
<evidence type="ECO:0000256" key="3">
    <source>
        <dbReference type="SAM" id="Phobius"/>
    </source>
</evidence>
<dbReference type="FunCoup" id="A5E803">
    <property type="interactions" value="120"/>
</dbReference>
<dbReference type="GO" id="GO:0043130">
    <property type="term" value="F:ubiquitin binding"/>
    <property type="evidence" value="ECO:0007669"/>
    <property type="project" value="TreeGrafter"/>
</dbReference>
<dbReference type="HOGENOM" id="CLU_413380_0_0_1"/>
<dbReference type="InParanoid" id="A5E803"/>
<reference evidence="5 6" key="1">
    <citation type="journal article" date="2009" name="Nature">
        <title>Evolution of pathogenicity and sexual reproduction in eight Candida genomes.</title>
        <authorList>
            <person name="Butler G."/>
            <person name="Rasmussen M.D."/>
            <person name="Lin M.F."/>
            <person name="Santos M.A."/>
            <person name="Sakthikumar S."/>
            <person name="Munro C.A."/>
            <person name="Rheinbay E."/>
            <person name="Grabherr M."/>
            <person name="Forche A."/>
            <person name="Reedy J.L."/>
            <person name="Agrafioti I."/>
            <person name="Arnaud M.B."/>
            <person name="Bates S."/>
            <person name="Brown A.J."/>
            <person name="Brunke S."/>
            <person name="Costanzo M.C."/>
            <person name="Fitzpatrick D.A."/>
            <person name="de Groot P.W."/>
            <person name="Harris D."/>
            <person name="Hoyer L.L."/>
            <person name="Hube B."/>
            <person name="Klis F.M."/>
            <person name="Kodira C."/>
            <person name="Lennard N."/>
            <person name="Logue M.E."/>
            <person name="Martin R."/>
            <person name="Neiman A.M."/>
            <person name="Nikolaou E."/>
            <person name="Quail M.A."/>
            <person name="Quinn J."/>
            <person name="Santos M.C."/>
            <person name="Schmitzberger F.F."/>
            <person name="Sherlock G."/>
            <person name="Shah P."/>
            <person name="Silverstein K.A."/>
            <person name="Skrzypek M.S."/>
            <person name="Soll D."/>
            <person name="Staggs R."/>
            <person name="Stansfield I."/>
            <person name="Stumpf M.P."/>
            <person name="Sudbery P.E."/>
            <person name="Srikantha T."/>
            <person name="Zeng Q."/>
            <person name="Berman J."/>
            <person name="Berriman M."/>
            <person name="Heitman J."/>
            <person name="Gow N.A."/>
            <person name="Lorenz M.C."/>
            <person name="Birren B.W."/>
            <person name="Kellis M."/>
            <person name="Cuomo C.A."/>
        </authorList>
    </citation>
    <scope>NUCLEOTIDE SEQUENCE [LARGE SCALE GENOMIC DNA]</scope>
    <source>
        <strain evidence="6">ATCC 11503 / BCRC 21390 / CBS 2605 / JCM 1781 / NBRC 1676 / NRRL YB-4239</strain>
    </source>
</reference>
<dbReference type="GeneID" id="5230188"/>
<dbReference type="STRING" id="379508.A5E803"/>
<dbReference type="GO" id="GO:0036503">
    <property type="term" value="P:ERAD pathway"/>
    <property type="evidence" value="ECO:0007669"/>
    <property type="project" value="TreeGrafter"/>
</dbReference>
<evidence type="ECO:0000256" key="2">
    <source>
        <dbReference type="SAM" id="MobiDB-lite"/>
    </source>
</evidence>
<evidence type="ECO:0000313" key="5">
    <source>
        <dbReference type="EMBL" id="EDK47561.1"/>
    </source>
</evidence>
<feature type="coiled-coil region" evidence="1">
    <location>
        <begin position="529"/>
        <end position="556"/>
    </location>
</feature>
<dbReference type="GO" id="GO:0005783">
    <property type="term" value="C:endoplasmic reticulum"/>
    <property type="evidence" value="ECO:0007669"/>
    <property type="project" value="TreeGrafter"/>
</dbReference>
<dbReference type="InterPro" id="IPR050730">
    <property type="entry name" value="UBX_domain-protein"/>
</dbReference>
<evidence type="ECO:0000259" key="4">
    <source>
        <dbReference type="PROSITE" id="PS50033"/>
    </source>
</evidence>
<keyword evidence="3" id="KW-1133">Transmembrane helix</keyword>
<dbReference type="OMA" id="FYMFIEL"/>
<proteinExistence type="predicted"/>
<dbReference type="PROSITE" id="PS50033">
    <property type="entry name" value="UBX"/>
    <property type="match status" value="1"/>
</dbReference>
<name>A5E803_LODEL</name>
<sequence length="627" mass="72518">MSDSVQSEAIEQFIAITGIESNGDVEEKVLRLLNVHDNNLNNAISTYFDTGFESIETASETVGGNISGSSAVDAREIENDDDMEQLIHRSSMASRNEMVNLQTQMMMNSLIPRLPKAPQISTRWQLDVGIHTSIIHEREEKEKERQEERQETQETENFATTNSSTENKELLDQEENFENNDRGKDQEKPKSNTSLLNTIYFILLVIPKSVILVLLASIKFVFGLGFGSWPSQNLNNFRQHANFNYDNFHPNYKYLETLLERATIFNEYEIHESEFNELHTLCQREYDWLFVVLANDSKESNGFVNKLFSHLAFKRMFAKTNGHYKNTKLFLGNVDHSPEAFEIAKTYKVRKIPYVMLIANVSPSPDIMPSMSIVYKSNLAKMFIEEEEVGMTVQKVTKQLSKNCEKFYPQLIAAKYDKQEMDISRMIRQQQDDAYLQSLVQDQIKKQQREEEKKLQREAQSLQNIKTLFLLDLFNSGYLHKVSESNEVLKVAVKLPHGKRLVEQFDKSLTVLDFYIFIELKLFVENLLTEHSLESKEELIAKVDNLKNELEIIDEVKEKYSTIQDYYKDMGFKFEVLQPYPKKVIAVDADLQIGSAPEFKGANFLIEYIIEDDDEEEGEEGEGEEAK</sequence>
<dbReference type="PANTHER" id="PTHR23322:SF1">
    <property type="entry name" value="FAS-ASSOCIATED FACTOR 2"/>
    <property type="match status" value="1"/>
</dbReference>
<dbReference type="PANTHER" id="PTHR23322">
    <property type="entry name" value="FAS-ASSOCIATED PROTEIN"/>
    <property type="match status" value="1"/>
</dbReference>
<protein>
    <recommendedName>
        <fullName evidence="4">UBX domain-containing protein</fullName>
    </recommendedName>
</protein>
<keyword evidence="1" id="KW-0175">Coiled coil</keyword>
<dbReference type="eggNOG" id="KOG1363">
    <property type="taxonomic scope" value="Eukaryota"/>
</dbReference>
<dbReference type="VEuPathDB" id="FungiDB:LELG_05742"/>
<feature type="transmembrane region" description="Helical" evidence="3">
    <location>
        <begin position="199"/>
        <end position="222"/>
    </location>
</feature>
<dbReference type="OrthoDB" id="1026733at2759"/>
<dbReference type="AlphaFoldDB" id="A5E803"/>
<dbReference type="Proteomes" id="UP000001996">
    <property type="component" value="Unassembled WGS sequence"/>
</dbReference>
<dbReference type="InterPro" id="IPR001012">
    <property type="entry name" value="UBX_dom"/>
</dbReference>